<evidence type="ECO:0000259" key="12">
    <source>
        <dbReference type="Pfam" id="PF01435"/>
    </source>
</evidence>
<dbReference type="GO" id="GO:0006508">
    <property type="term" value="P:proteolysis"/>
    <property type="evidence" value="ECO:0007669"/>
    <property type="project" value="UniProtKB-KW"/>
</dbReference>
<keyword evidence="7" id="KW-0862">Zinc</keyword>
<dbReference type="Pfam" id="PF01435">
    <property type="entry name" value="Peptidase_M48"/>
    <property type="match status" value="1"/>
</dbReference>
<keyword evidence="2" id="KW-1003">Cell membrane</keyword>
<dbReference type="InterPro" id="IPR001915">
    <property type="entry name" value="Peptidase_M48"/>
</dbReference>
<comment type="cofactor">
    <cofactor evidence="1">
        <name>Zn(2+)</name>
        <dbReference type="ChEBI" id="CHEBI:29105"/>
    </cofactor>
</comment>
<evidence type="ECO:0000256" key="5">
    <source>
        <dbReference type="ARBA" id="ARBA00022723"/>
    </source>
</evidence>
<accession>A0A382UWR7</accession>
<evidence type="ECO:0000256" key="10">
    <source>
        <dbReference type="ARBA" id="ARBA00023136"/>
    </source>
</evidence>
<evidence type="ECO:0000313" key="13">
    <source>
        <dbReference type="EMBL" id="SVD38185.1"/>
    </source>
</evidence>
<evidence type="ECO:0000256" key="3">
    <source>
        <dbReference type="ARBA" id="ARBA00022670"/>
    </source>
</evidence>
<proteinExistence type="predicted"/>
<keyword evidence="3" id="KW-0645">Protease</keyword>
<dbReference type="GO" id="GO:0046872">
    <property type="term" value="F:metal ion binding"/>
    <property type="evidence" value="ECO:0007669"/>
    <property type="project" value="UniProtKB-KW"/>
</dbReference>
<evidence type="ECO:0000256" key="7">
    <source>
        <dbReference type="ARBA" id="ARBA00022833"/>
    </source>
</evidence>
<dbReference type="GO" id="GO:0004222">
    <property type="term" value="F:metalloendopeptidase activity"/>
    <property type="evidence" value="ECO:0007669"/>
    <property type="project" value="InterPro"/>
</dbReference>
<keyword evidence="5" id="KW-0479">Metal-binding</keyword>
<keyword evidence="8 11" id="KW-1133">Transmembrane helix</keyword>
<dbReference type="Gene3D" id="3.30.2010.10">
    <property type="entry name" value="Metalloproteases ('zincins'), catalytic domain"/>
    <property type="match status" value="1"/>
</dbReference>
<keyword evidence="4 11" id="KW-0812">Transmembrane</keyword>
<evidence type="ECO:0000256" key="6">
    <source>
        <dbReference type="ARBA" id="ARBA00022801"/>
    </source>
</evidence>
<gene>
    <name evidence="13" type="ORF">METZ01_LOCUS391039</name>
</gene>
<feature type="transmembrane region" description="Helical" evidence="11">
    <location>
        <begin position="74"/>
        <end position="94"/>
    </location>
</feature>
<keyword evidence="9" id="KW-0482">Metalloprotease</keyword>
<feature type="transmembrane region" description="Helical" evidence="11">
    <location>
        <begin position="35"/>
        <end position="54"/>
    </location>
</feature>
<feature type="non-terminal residue" evidence="13">
    <location>
        <position position="1"/>
    </location>
</feature>
<dbReference type="PANTHER" id="PTHR43221">
    <property type="entry name" value="PROTEASE HTPX"/>
    <property type="match status" value="1"/>
</dbReference>
<organism evidence="13">
    <name type="scientific">marine metagenome</name>
    <dbReference type="NCBI Taxonomy" id="408172"/>
    <lineage>
        <taxon>unclassified sequences</taxon>
        <taxon>metagenomes</taxon>
        <taxon>ecological metagenomes</taxon>
    </lineage>
</organism>
<dbReference type="PANTHER" id="PTHR43221:SF2">
    <property type="entry name" value="PROTEASE HTPX HOMOLOG"/>
    <property type="match status" value="1"/>
</dbReference>
<reference evidence="13" key="1">
    <citation type="submission" date="2018-05" db="EMBL/GenBank/DDBJ databases">
        <authorList>
            <person name="Lanie J.A."/>
            <person name="Ng W.-L."/>
            <person name="Kazmierczak K.M."/>
            <person name="Andrzejewski T.M."/>
            <person name="Davidsen T.M."/>
            <person name="Wayne K.J."/>
            <person name="Tettelin H."/>
            <person name="Glass J.I."/>
            <person name="Rusch D."/>
            <person name="Podicherti R."/>
            <person name="Tsui H.-C.T."/>
            <person name="Winkler M.E."/>
        </authorList>
    </citation>
    <scope>NUCLEOTIDE SEQUENCE</scope>
</reference>
<evidence type="ECO:0000256" key="11">
    <source>
        <dbReference type="SAM" id="Phobius"/>
    </source>
</evidence>
<keyword evidence="6" id="KW-0378">Hydrolase</keyword>
<protein>
    <recommendedName>
        <fullName evidence="12">Peptidase M48 domain-containing protein</fullName>
    </recommendedName>
</protein>
<dbReference type="InterPro" id="IPR050083">
    <property type="entry name" value="HtpX_protease"/>
</dbReference>
<sequence>GVTYGAIANLSRDELQGVVAHEFSHILNGDMRMNIRLMGVLYGILVLTVIGRMLAHSSAYRARSRSGSSDSRLAVVGLGLLIIGYLGHFFGGLIKSAVSRQREYLADASAVQFTRNPSGIADALKRIGGYSSGTVVNHPESEELSHAFFCEGVTFSFAKMMATHPPLKKRIARIQPDWDGKYLEGPPPQETGRQTPEVAMGFAQAGTPIDADQVVTNIGNPDNNQIETARKIIGTLPGVFVTSARDPYSARALVYLMHLDADKEVRTKQLEHLKAAADLGIYDALRKLIV</sequence>
<evidence type="ECO:0000256" key="4">
    <source>
        <dbReference type="ARBA" id="ARBA00022692"/>
    </source>
</evidence>
<evidence type="ECO:0000256" key="9">
    <source>
        <dbReference type="ARBA" id="ARBA00023049"/>
    </source>
</evidence>
<feature type="non-terminal residue" evidence="13">
    <location>
        <position position="290"/>
    </location>
</feature>
<evidence type="ECO:0000256" key="2">
    <source>
        <dbReference type="ARBA" id="ARBA00022475"/>
    </source>
</evidence>
<name>A0A382UWR7_9ZZZZ</name>
<evidence type="ECO:0000256" key="8">
    <source>
        <dbReference type="ARBA" id="ARBA00022989"/>
    </source>
</evidence>
<keyword evidence="10 11" id="KW-0472">Membrane</keyword>
<dbReference type="EMBL" id="UINC01147075">
    <property type="protein sequence ID" value="SVD38185.1"/>
    <property type="molecule type" value="Genomic_DNA"/>
</dbReference>
<feature type="domain" description="Peptidase M48" evidence="12">
    <location>
        <begin position="2"/>
        <end position="175"/>
    </location>
</feature>
<evidence type="ECO:0000256" key="1">
    <source>
        <dbReference type="ARBA" id="ARBA00001947"/>
    </source>
</evidence>
<dbReference type="AlphaFoldDB" id="A0A382UWR7"/>